<accession>A0A327MS33</accession>
<dbReference type="PROSITE" id="PS51123">
    <property type="entry name" value="OMPA_2"/>
    <property type="match status" value="1"/>
</dbReference>
<dbReference type="PANTHER" id="PTHR30329">
    <property type="entry name" value="STATOR ELEMENT OF FLAGELLAR MOTOR COMPLEX"/>
    <property type="match status" value="1"/>
</dbReference>
<dbReference type="RefSeq" id="WP_111286961.1">
    <property type="nucleotide sequence ID" value="NZ_QLIN01000012.1"/>
</dbReference>
<dbReference type="AlphaFoldDB" id="A0A327MS33"/>
<comment type="caution">
    <text evidence="6">The sequence shown here is derived from an EMBL/GenBank/DDBJ whole genome shotgun (WGS) entry which is preliminary data.</text>
</comment>
<dbReference type="InterPro" id="IPR006664">
    <property type="entry name" value="OMP_bac"/>
</dbReference>
<dbReference type="InterPro" id="IPR010657">
    <property type="entry name" value="ImpA_N"/>
</dbReference>
<dbReference type="SUPFAM" id="SSF103088">
    <property type="entry name" value="OmpA-like"/>
    <property type="match status" value="1"/>
</dbReference>
<dbReference type="Gene3D" id="3.30.1330.60">
    <property type="entry name" value="OmpA-like domain"/>
    <property type="match status" value="1"/>
</dbReference>
<reference evidence="6 7" key="1">
    <citation type="submission" date="2018-06" db="EMBL/GenBank/DDBJ databases">
        <authorList>
            <person name="Zhirakovskaya E."/>
        </authorList>
    </citation>
    <scope>NUCLEOTIDE SEQUENCE [LARGE SCALE GENOMIC DNA]</scope>
    <source>
        <strain evidence="6 7">LY3</strain>
    </source>
</reference>
<sequence>MTALFEMRIRVGGDPREFAECAALRDELAKLSHPACPDVDWARVEQLCLVLFQRNGADLQTAAAFALARSHRCGLDGMAQGIALIEALAGEWSGLWPTAPSARLEILAWLFAQLQWLLRSLEVHERNLTALAHLAVELEHLQLRLDLQAEVPVVALQALRQQLQSVIFRVQQSRLPGTTVQLSMPAPERALVSPVVILPAAPMPMPRIKASKRRTAFLMGAVAATLVLASGVWWSVSAGNAEGRPGLKGLFQPGQVIRDPVRLDSLSLFEAGSAQLKPDSTKVLISALADIKAQPGWLIVITGHTDASGSPEHNRQLSQARATAVRGWMQQMGDLPDSCFAVQGLAASQPVASNDTEPGRAANRRVDIRLVPQAGACG</sequence>
<keyword evidence="4" id="KW-0812">Transmembrane</keyword>
<evidence type="ECO:0000313" key="7">
    <source>
        <dbReference type="Proteomes" id="UP000249493"/>
    </source>
</evidence>
<feature type="transmembrane region" description="Helical" evidence="4">
    <location>
        <begin position="215"/>
        <end position="236"/>
    </location>
</feature>
<dbReference type="InterPro" id="IPR036737">
    <property type="entry name" value="OmpA-like_sf"/>
</dbReference>
<dbReference type="Pfam" id="PF00691">
    <property type="entry name" value="OmpA"/>
    <property type="match status" value="1"/>
</dbReference>
<evidence type="ECO:0000259" key="5">
    <source>
        <dbReference type="PROSITE" id="PS51123"/>
    </source>
</evidence>
<dbReference type="Pfam" id="PF06812">
    <property type="entry name" value="ImpA_N"/>
    <property type="match status" value="1"/>
</dbReference>
<evidence type="ECO:0000256" key="4">
    <source>
        <dbReference type="SAM" id="Phobius"/>
    </source>
</evidence>
<name>A0A327MS33_PSEFL</name>
<keyword evidence="6" id="KW-0282">Flagellum</keyword>
<dbReference type="PANTHER" id="PTHR30329:SF20">
    <property type="entry name" value="EXPORTED PROTEIN"/>
    <property type="match status" value="1"/>
</dbReference>
<comment type="subcellular location">
    <subcellularLocation>
        <location evidence="1">Cell outer membrane</location>
    </subcellularLocation>
</comment>
<evidence type="ECO:0000256" key="2">
    <source>
        <dbReference type="ARBA" id="ARBA00023136"/>
    </source>
</evidence>
<dbReference type="Proteomes" id="UP000249493">
    <property type="component" value="Unassembled WGS sequence"/>
</dbReference>
<keyword evidence="2 3" id="KW-0472">Membrane</keyword>
<dbReference type="EMBL" id="QLIN01000012">
    <property type="protein sequence ID" value="RAI65525.1"/>
    <property type="molecule type" value="Genomic_DNA"/>
</dbReference>
<dbReference type="CDD" id="cd07185">
    <property type="entry name" value="OmpA_C-like"/>
    <property type="match status" value="1"/>
</dbReference>
<keyword evidence="6" id="KW-0966">Cell projection</keyword>
<gene>
    <name evidence="6" type="ORF">DOZ80_23535</name>
</gene>
<evidence type="ECO:0000313" key="6">
    <source>
        <dbReference type="EMBL" id="RAI65525.1"/>
    </source>
</evidence>
<proteinExistence type="predicted"/>
<keyword evidence="4" id="KW-1133">Transmembrane helix</keyword>
<dbReference type="InterPro" id="IPR006665">
    <property type="entry name" value="OmpA-like"/>
</dbReference>
<feature type="domain" description="OmpA-like" evidence="5">
    <location>
        <begin position="256"/>
        <end position="374"/>
    </location>
</feature>
<keyword evidence="6" id="KW-0969">Cilium</keyword>
<protein>
    <submittedName>
        <fullName evidence="6">Flagellar motor protein MotB</fullName>
    </submittedName>
</protein>
<dbReference type="PRINTS" id="PR01021">
    <property type="entry name" value="OMPADOMAIN"/>
</dbReference>
<dbReference type="GO" id="GO:0009279">
    <property type="term" value="C:cell outer membrane"/>
    <property type="evidence" value="ECO:0007669"/>
    <property type="project" value="UniProtKB-SubCell"/>
</dbReference>
<organism evidence="6 7">
    <name type="scientific">Pseudomonas fluorescens</name>
    <dbReference type="NCBI Taxonomy" id="294"/>
    <lineage>
        <taxon>Bacteria</taxon>
        <taxon>Pseudomonadati</taxon>
        <taxon>Pseudomonadota</taxon>
        <taxon>Gammaproteobacteria</taxon>
        <taxon>Pseudomonadales</taxon>
        <taxon>Pseudomonadaceae</taxon>
        <taxon>Pseudomonas</taxon>
    </lineage>
</organism>
<evidence type="ECO:0000256" key="1">
    <source>
        <dbReference type="ARBA" id="ARBA00004442"/>
    </source>
</evidence>
<dbReference type="InterPro" id="IPR050330">
    <property type="entry name" value="Bact_OuterMem_StrucFunc"/>
</dbReference>
<evidence type="ECO:0000256" key="3">
    <source>
        <dbReference type="PROSITE-ProRule" id="PRU00473"/>
    </source>
</evidence>